<name>A0A8D0GWX9_SPHPU</name>
<dbReference type="Gene3D" id="6.10.280.70">
    <property type="match status" value="1"/>
</dbReference>
<comment type="similarity">
    <text evidence="2 10">Belongs to the ATPase d subunit family.</text>
</comment>
<comment type="subcellular location">
    <subcellularLocation>
        <location evidence="1 10">Mitochondrion inner membrane</location>
    </subcellularLocation>
</comment>
<protein>
    <recommendedName>
        <fullName evidence="10">ATP synthase subunit d, mitochondrial</fullName>
    </recommendedName>
</protein>
<evidence type="ECO:0000256" key="6">
    <source>
        <dbReference type="ARBA" id="ARBA00022792"/>
    </source>
</evidence>
<dbReference type="GO" id="GO:0005743">
    <property type="term" value="C:mitochondrial inner membrane"/>
    <property type="evidence" value="ECO:0007669"/>
    <property type="project" value="UniProtKB-SubCell"/>
</dbReference>
<evidence type="ECO:0000256" key="1">
    <source>
        <dbReference type="ARBA" id="ARBA00004273"/>
    </source>
</evidence>
<dbReference type="GO" id="GO:0042776">
    <property type="term" value="P:proton motive force-driven mitochondrial ATP synthesis"/>
    <property type="evidence" value="ECO:0007669"/>
    <property type="project" value="Ensembl"/>
</dbReference>
<dbReference type="GeneTree" id="ENSGT00390000003582"/>
<dbReference type="Pfam" id="PF05873">
    <property type="entry name" value="Mt_ATP-synt_D"/>
    <property type="match status" value="1"/>
</dbReference>
<dbReference type="GO" id="GO:0046933">
    <property type="term" value="F:proton-transporting ATP synthase activity, rotational mechanism"/>
    <property type="evidence" value="ECO:0007669"/>
    <property type="project" value="Ensembl"/>
</dbReference>
<proteinExistence type="inferred from homology"/>
<accession>A0A8D0GWX9</accession>
<evidence type="ECO:0000256" key="11">
    <source>
        <dbReference type="SAM" id="Coils"/>
    </source>
</evidence>
<evidence type="ECO:0000256" key="7">
    <source>
        <dbReference type="ARBA" id="ARBA00023065"/>
    </source>
</evidence>
<dbReference type="Proteomes" id="UP000694392">
    <property type="component" value="Unplaced"/>
</dbReference>
<comment type="function">
    <text evidence="10">Mitochondrial membrane ATP synthase (F(1)F(0) ATP synthase or Complex V) produces ATP from ADP in the presence of a proton gradient across the membrane which is generated by electron transport complexes of the respiratory chain. F-type ATPases consist of two structural domains, F(1) - containing the extramembraneous catalytic core, and F(0) - containing the membrane proton channel, linked together by a central stalk and a peripheral stalk. During catalysis, ATP synthesis in the catalytic domain of F(1) is coupled via a rotary mechanism of the central stalk subunits to proton translocation.</text>
</comment>
<dbReference type="PIRSF" id="PIRSF005514">
    <property type="entry name" value="ATPase_F0_D_mt"/>
    <property type="match status" value="1"/>
</dbReference>
<keyword evidence="7 10" id="KW-0406">Ion transport</keyword>
<keyword evidence="6 10" id="KW-0999">Mitochondrion inner membrane</keyword>
<keyword evidence="4" id="KW-0138">CF(0)</keyword>
<sequence>MAGRRAAVKAIDWLTFAEYVPPNQIAMFNAFKSSCDTISAKLAFLPEKPPTIDWAYYKSTLGNASIVDEFEKKYAALKIPEPVETYTAEIDALEKEADKSAAAYIKESKAMVIQYEERLEKYKTMVPFDQMTVDEFNEYFPETKLDKKKYPFWPHMPIADL</sequence>
<evidence type="ECO:0000313" key="12">
    <source>
        <dbReference type="Ensembl" id="ENSSPUP00000012431.1"/>
    </source>
</evidence>
<evidence type="ECO:0000313" key="13">
    <source>
        <dbReference type="Proteomes" id="UP000694392"/>
    </source>
</evidence>
<dbReference type="AlphaFoldDB" id="A0A8D0GWX9"/>
<gene>
    <name evidence="12" type="primary">ATP5PD</name>
</gene>
<dbReference type="PANTHER" id="PTHR12700">
    <property type="entry name" value="ATP SYNTHASE SUBUNIT D, MITOCHONDRIAL"/>
    <property type="match status" value="1"/>
</dbReference>
<evidence type="ECO:0000256" key="10">
    <source>
        <dbReference type="PIRNR" id="PIRNR005514"/>
    </source>
</evidence>
<feature type="coiled-coil region" evidence="11">
    <location>
        <begin position="83"/>
        <end position="125"/>
    </location>
</feature>
<evidence type="ECO:0000256" key="9">
    <source>
        <dbReference type="ARBA" id="ARBA00023136"/>
    </source>
</evidence>
<organism evidence="12 13">
    <name type="scientific">Sphenodon punctatus</name>
    <name type="common">Tuatara</name>
    <name type="synonym">Hatteria punctata</name>
    <dbReference type="NCBI Taxonomy" id="8508"/>
    <lineage>
        <taxon>Eukaryota</taxon>
        <taxon>Metazoa</taxon>
        <taxon>Chordata</taxon>
        <taxon>Craniata</taxon>
        <taxon>Vertebrata</taxon>
        <taxon>Euteleostomi</taxon>
        <taxon>Lepidosauria</taxon>
        <taxon>Sphenodontia</taxon>
        <taxon>Sphenodontidae</taxon>
        <taxon>Sphenodon</taxon>
    </lineage>
</organism>
<keyword evidence="9 10" id="KW-0472">Membrane</keyword>
<keyword evidence="11" id="KW-0175">Coiled coil</keyword>
<dbReference type="Ensembl" id="ENSSPUT00000013251.1">
    <property type="protein sequence ID" value="ENSSPUP00000012431.1"/>
    <property type="gene ID" value="ENSSPUG00000009550.1"/>
</dbReference>
<dbReference type="InterPro" id="IPR036228">
    <property type="entry name" value="ATP_synth_F0_dsu_sf_mt"/>
</dbReference>
<evidence type="ECO:0000256" key="5">
    <source>
        <dbReference type="ARBA" id="ARBA00022781"/>
    </source>
</evidence>
<evidence type="ECO:0000256" key="8">
    <source>
        <dbReference type="ARBA" id="ARBA00023128"/>
    </source>
</evidence>
<keyword evidence="5 10" id="KW-0375">Hydrogen ion transport</keyword>
<keyword evidence="13" id="KW-1185">Reference proteome</keyword>
<keyword evidence="8 10" id="KW-0496">Mitochondrion</keyword>
<reference evidence="12" key="2">
    <citation type="submission" date="2025-09" db="UniProtKB">
        <authorList>
            <consortium name="Ensembl"/>
        </authorList>
    </citation>
    <scope>IDENTIFICATION</scope>
</reference>
<evidence type="ECO:0000256" key="2">
    <source>
        <dbReference type="ARBA" id="ARBA00006842"/>
    </source>
</evidence>
<dbReference type="InterPro" id="IPR008689">
    <property type="entry name" value="ATP_synth_F0_dsu_mt"/>
</dbReference>
<keyword evidence="3 10" id="KW-0813">Transport</keyword>
<reference evidence="12" key="1">
    <citation type="submission" date="2025-08" db="UniProtKB">
        <authorList>
            <consortium name="Ensembl"/>
        </authorList>
    </citation>
    <scope>IDENTIFICATION</scope>
</reference>
<dbReference type="GO" id="GO:0045259">
    <property type="term" value="C:proton-transporting ATP synthase complex"/>
    <property type="evidence" value="ECO:0007669"/>
    <property type="project" value="UniProtKB-KW"/>
</dbReference>
<evidence type="ECO:0000256" key="4">
    <source>
        <dbReference type="ARBA" id="ARBA00022547"/>
    </source>
</evidence>
<dbReference type="OMA" id="PPFDEMI"/>
<dbReference type="SUPFAM" id="SSF161065">
    <property type="entry name" value="ATP synthase D chain-like"/>
    <property type="match status" value="1"/>
</dbReference>
<evidence type="ECO:0000256" key="3">
    <source>
        <dbReference type="ARBA" id="ARBA00022448"/>
    </source>
</evidence>